<evidence type="ECO:0000259" key="2">
    <source>
        <dbReference type="Pfam" id="PF18902"/>
    </source>
</evidence>
<dbReference type="HOGENOM" id="CLU_166556_1_0_2"/>
<protein>
    <recommendedName>
        <fullName evidence="2">DUF5658 domain-containing protein</fullName>
    </recommendedName>
</protein>
<evidence type="ECO:0000313" key="6">
    <source>
        <dbReference type="Proteomes" id="UP000011645"/>
    </source>
</evidence>
<evidence type="ECO:0000313" key="3">
    <source>
        <dbReference type="EMBL" id="ADJ15667.1"/>
    </source>
</evidence>
<feature type="transmembrane region" description="Helical" evidence="1">
    <location>
        <begin position="85"/>
        <end position="109"/>
    </location>
</feature>
<keyword evidence="1" id="KW-1133">Transmembrane helix</keyword>
<dbReference type="OrthoDB" id="306403at2157"/>
<keyword evidence="6" id="KW-1185">Reference proteome</keyword>
<dbReference type="STRING" id="795797.HacjB3_11420"/>
<dbReference type="Proteomes" id="UP000011645">
    <property type="component" value="Unassembled WGS sequence"/>
</dbReference>
<evidence type="ECO:0000313" key="5">
    <source>
        <dbReference type="Proteomes" id="UP000000390"/>
    </source>
</evidence>
<dbReference type="Pfam" id="PF18902">
    <property type="entry name" value="DUF5658"/>
    <property type="match status" value="1"/>
</dbReference>
<accession>D8J5H1</accession>
<dbReference type="Proteomes" id="UP000000390">
    <property type="component" value="Chromosome"/>
</dbReference>
<feature type="domain" description="DUF5658" evidence="2">
    <location>
        <begin position="23"/>
        <end position="105"/>
    </location>
</feature>
<dbReference type="eggNOG" id="arCOG08153">
    <property type="taxonomic scope" value="Archaea"/>
</dbReference>
<dbReference type="InterPro" id="IPR043717">
    <property type="entry name" value="DUF5658"/>
</dbReference>
<proteinExistence type="predicted"/>
<dbReference type="AlphaFoldDB" id="D8J5H1"/>
<dbReference type="GeneID" id="9420098"/>
<reference evidence="3 5" key="1">
    <citation type="journal article" date="2010" name="J. Bacteriol.">
        <title>Complete genome sequence of Halalkalicoccus jeotgali B3(T), an extremely halophilic archaeon.</title>
        <authorList>
            <person name="Roh S.W."/>
            <person name="Nam Y.D."/>
            <person name="Nam S.H."/>
            <person name="Choi S.H."/>
            <person name="Park H.S."/>
            <person name="Bae J.W."/>
        </authorList>
    </citation>
    <scope>NUCLEOTIDE SEQUENCE [LARGE SCALE GENOMIC DNA]</scope>
    <source>
        <strain evidence="3">B3</strain>
        <strain evidence="5">DSM 18796 / CECT 7217 / JCM 14584 / KCTC 4019 / B3</strain>
    </source>
</reference>
<feature type="transmembrane region" description="Helical" evidence="1">
    <location>
        <begin position="58"/>
        <end position="79"/>
    </location>
</feature>
<dbReference type="EMBL" id="AOHV01000028">
    <property type="protein sequence ID" value="ELY36563.1"/>
    <property type="molecule type" value="Genomic_DNA"/>
</dbReference>
<sequence>MPIHEAGPWASLSRYEPLLWGLVVVSMVADTALTYYGIERGFVEGNPVARVALERFGYVALGALKLLALGVGLAGRTLLPAEYTAIVPLGLAIPWIVASLVNATLIAGLS</sequence>
<dbReference type="EMBL" id="CP002062">
    <property type="protein sequence ID" value="ADJ15667.1"/>
    <property type="molecule type" value="Genomic_DNA"/>
</dbReference>
<feature type="transmembrane region" description="Helical" evidence="1">
    <location>
        <begin position="18"/>
        <end position="38"/>
    </location>
</feature>
<dbReference type="RefSeq" id="WP_008416750.1">
    <property type="nucleotide sequence ID" value="NC_014297.1"/>
</dbReference>
<evidence type="ECO:0000313" key="4">
    <source>
        <dbReference type="EMBL" id="ELY36563.1"/>
    </source>
</evidence>
<organism evidence="3 5">
    <name type="scientific">Halalkalicoccus jeotgali (strain DSM 18796 / CECT 7217 / JCM 14584 / KCTC 4019 / B3)</name>
    <dbReference type="NCBI Taxonomy" id="795797"/>
    <lineage>
        <taxon>Archaea</taxon>
        <taxon>Methanobacteriati</taxon>
        <taxon>Methanobacteriota</taxon>
        <taxon>Stenosarchaea group</taxon>
        <taxon>Halobacteria</taxon>
        <taxon>Halobacteriales</taxon>
        <taxon>Halococcaceae</taxon>
        <taxon>Halalkalicoccus</taxon>
    </lineage>
</organism>
<name>D8J5H1_HALJB</name>
<keyword evidence="1" id="KW-0472">Membrane</keyword>
<reference evidence="4 6" key="2">
    <citation type="journal article" date="2014" name="PLoS Genet.">
        <title>Phylogenetically driven sequencing of extremely halophilic archaea reveals strategies for static and dynamic osmo-response.</title>
        <authorList>
            <person name="Becker E.A."/>
            <person name="Seitzer P.M."/>
            <person name="Tritt A."/>
            <person name="Larsen D."/>
            <person name="Krusor M."/>
            <person name="Yao A.I."/>
            <person name="Wu D."/>
            <person name="Madern D."/>
            <person name="Eisen J.A."/>
            <person name="Darling A.E."/>
            <person name="Facciotti M.T."/>
        </authorList>
    </citation>
    <scope>NUCLEOTIDE SEQUENCE [LARGE SCALE GENOMIC DNA]</scope>
    <source>
        <strain evidence="4">B3</strain>
        <strain evidence="6">DSM 18796 / CECT 7217 / JCM 14584 / KCTC 4019 / B3</strain>
    </source>
</reference>
<evidence type="ECO:0000256" key="1">
    <source>
        <dbReference type="SAM" id="Phobius"/>
    </source>
</evidence>
<dbReference type="PATRIC" id="fig|795797.18.peg.2286"/>
<keyword evidence="1" id="KW-0812">Transmembrane</keyword>
<gene>
    <name evidence="3" type="ordered locus">HacjB3_11420</name>
    <name evidence="4" type="ORF">C497_11228</name>
</gene>
<dbReference type="KEGG" id="hje:HacjB3_11420"/>